<keyword evidence="4" id="KW-1185">Reference proteome</keyword>
<proteinExistence type="predicted"/>
<keyword evidence="3" id="KW-0067">ATP-binding</keyword>
<dbReference type="PANTHER" id="PTHR34704">
    <property type="entry name" value="ATPASE"/>
    <property type="match status" value="1"/>
</dbReference>
<sequence>MQFIGRQHELSLIRSRLTSGRSEALLVYGRRRVGKSELIKEALKGVDAVVIHYVCRKTSFSQNLAGLTKATAKAFDESFIDFSSIDKLLKYVYSKATSQKVVLFIDEYPFLRGDDESIDSELQIAIDEWQHQSCLKLILCGSYMETMQKVMEGQAPLFGRFTEIVKLQAFDYYEAALFYPERTDEEKLFLYSIFGGIPFYLMQLDDRLSPAENVQRLLIPEGSFLENEIRLQLTAELSKEENANYVLEKIAGGVGRYSEIAQNFSGSSGRLSHTLGKLEGMGLIEKDSPINASSNKRQHRYVISDNLLDFYYSFLFREMTARSAMAPEAFYHTKVETVLNDSYLPRKFEQAAAEYLLRQNRANKIDPPFFAIGRYIYHDKAKRQNGEFYVVTEDERGLISYECKYRKEPLSMKVVHEKEWQARELGLNFYGFGFFSRSGFAADVDRDAYRLVTLRDMYR</sequence>
<dbReference type="InterPro" id="IPR027417">
    <property type="entry name" value="P-loop_NTPase"/>
</dbReference>
<protein>
    <submittedName>
        <fullName evidence="3">ATP-binding protein</fullName>
    </submittedName>
</protein>
<name>A0A5D6WN59_9FIRM</name>
<evidence type="ECO:0000313" key="4">
    <source>
        <dbReference type="Proteomes" id="UP000322783"/>
    </source>
</evidence>
<dbReference type="GO" id="GO:0005524">
    <property type="term" value="F:ATP binding"/>
    <property type="evidence" value="ECO:0007669"/>
    <property type="project" value="UniProtKB-KW"/>
</dbReference>
<gene>
    <name evidence="3" type="ORF">FZ041_10135</name>
</gene>
<reference evidence="3 4" key="1">
    <citation type="submission" date="2019-08" db="EMBL/GenBank/DDBJ databases">
        <title>Selenomonas sp. mPRGC5 and Selenomonas sp. mPRGC8 isolated from ruminal fluid of dairy goat (Capra hircus).</title>
        <authorList>
            <person name="Poothong S."/>
            <person name="Nuengjamnong C."/>
            <person name="Tanasupawat S."/>
        </authorList>
    </citation>
    <scope>NUCLEOTIDE SEQUENCE [LARGE SCALE GENOMIC DNA]</scope>
    <source>
        <strain evidence="4">mPRGC8</strain>
    </source>
</reference>
<dbReference type="InterPro" id="IPR036390">
    <property type="entry name" value="WH_DNA-bd_sf"/>
</dbReference>
<dbReference type="Gene3D" id="3.40.50.300">
    <property type="entry name" value="P-loop containing nucleotide triphosphate hydrolases"/>
    <property type="match status" value="1"/>
</dbReference>
<evidence type="ECO:0000259" key="2">
    <source>
        <dbReference type="Pfam" id="PF03008"/>
    </source>
</evidence>
<organism evidence="3 4">
    <name type="scientific">Selenomonas caprae</name>
    <dbReference type="NCBI Taxonomy" id="2606905"/>
    <lineage>
        <taxon>Bacteria</taxon>
        <taxon>Bacillati</taxon>
        <taxon>Bacillota</taxon>
        <taxon>Negativicutes</taxon>
        <taxon>Selenomonadales</taxon>
        <taxon>Selenomonadaceae</taxon>
        <taxon>Selenomonas</taxon>
    </lineage>
</organism>
<dbReference type="SUPFAM" id="SSF52540">
    <property type="entry name" value="P-loop containing nucleoside triphosphate hydrolases"/>
    <property type="match status" value="1"/>
</dbReference>
<dbReference type="SUPFAM" id="SSF46785">
    <property type="entry name" value="Winged helix' DNA-binding domain"/>
    <property type="match status" value="1"/>
</dbReference>
<evidence type="ECO:0000259" key="1">
    <source>
        <dbReference type="Pfam" id="PF01637"/>
    </source>
</evidence>
<dbReference type="PANTHER" id="PTHR34704:SF1">
    <property type="entry name" value="ATPASE"/>
    <property type="match status" value="1"/>
</dbReference>
<dbReference type="Proteomes" id="UP000322783">
    <property type="component" value="Unassembled WGS sequence"/>
</dbReference>
<dbReference type="Pfam" id="PF03008">
    <property type="entry name" value="DUF234"/>
    <property type="match status" value="1"/>
</dbReference>
<feature type="domain" description="ATPase" evidence="1">
    <location>
        <begin position="3"/>
        <end position="204"/>
    </location>
</feature>
<dbReference type="Pfam" id="PF01637">
    <property type="entry name" value="ATPase_2"/>
    <property type="match status" value="1"/>
</dbReference>
<accession>A0A5D6WN59</accession>
<dbReference type="AlphaFoldDB" id="A0A5D6WN59"/>
<dbReference type="EMBL" id="VTOZ01000021">
    <property type="protein sequence ID" value="TYZ27854.1"/>
    <property type="molecule type" value="Genomic_DNA"/>
</dbReference>
<dbReference type="InterPro" id="IPR004256">
    <property type="entry name" value="DUF234"/>
</dbReference>
<keyword evidence="3" id="KW-0547">Nucleotide-binding</keyword>
<dbReference type="RefSeq" id="WP_149189465.1">
    <property type="nucleotide sequence ID" value="NZ_VTOZ01000021.1"/>
</dbReference>
<dbReference type="InterPro" id="IPR011579">
    <property type="entry name" value="ATPase_dom"/>
</dbReference>
<evidence type="ECO:0000313" key="3">
    <source>
        <dbReference type="EMBL" id="TYZ27854.1"/>
    </source>
</evidence>
<comment type="caution">
    <text evidence="3">The sequence shown here is derived from an EMBL/GenBank/DDBJ whole genome shotgun (WGS) entry which is preliminary data.</text>
</comment>
<feature type="domain" description="DUF234" evidence="2">
    <location>
        <begin position="311"/>
        <end position="407"/>
    </location>
</feature>